<dbReference type="GO" id="GO:0051301">
    <property type="term" value="P:cell division"/>
    <property type="evidence" value="ECO:0007669"/>
    <property type="project" value="InterPro"/>
</dbReference>
<evidence type="ECO:0000256" key="4">
    <source>
        <dbReference type="ARBA" id="ARBA00022989"/>
    </source>
</evidence>
<evidence type="ECO:0000256" key="1">
    <source>
        <dbReference type="ARBA" id="ARBA00004141"/>
    </source>
</evidence>
<feature type="transmembrane region" description="Helical" evidence="6">
    <location>
        <begin position="291"/>
        <end position="311"/>
    </location>
</feature>
<dbReference type="Pfam" id="PF01098">
    <property type="entry name" value="FTSW_RODA_SPOVE"/>
    <property type="match status" value="1"/>
</dbReference>
<gene>
    <name evidence="7" type="ORF">HW115_03050</name>
</gene>
<reference evidence="7 8" key="1">
    <citation type="submission" date="2020-07" db="EMBL/GenBank/DDBJ databases">
        <title>Roseicoccus Jingziensis gen. nov., sp. nov., isolated from coastal seawater.</title>
        <authorList>
            <person name="Feng X."/>
        </authorList>
    </citation>
    <scope>NUCLEOTIDE SEQUENCE [LARGE SCALE GENOMIC DNA]</scope>
    <source>
        <strain evidence="7 8">N1E253</strain>
    </source>
</reference>
<keyword evidence="8" id="KW-1185">Reference proteome</keyword>
<feature type="transmembrane region" description="Helical" evidence="6">
    <location>
        <begin position="318"/>
        <end position="345"/>
    </location>
</feature>
<proteinExistence type="predicted"/>
<dbReference type="PANTHER" id="PTHR30474:SF1">
    <property type="entry name" value="PEPTIDOGLYCAN GLYCOSYLTRANSFERASE MRDB"/>
    <property type="match status" value="1"/>
</dbReference>
<evidence type="ECO:0000256" key="2">
    <source>
        <dbReference type="ARBA" id="ARBA00022692"/>
    </source>
</evidence>
<keyword evidence="5 6" id="KW-0472">Membrane</keyword>
<evidence type="ECO:0000256" key="5">
    <source>
        <dbReference type="ARBA" id="ARBA00023136"/>
    </source>
</evidence>
<feature type="transmembrane region" description="Helical" evidence="6">
    <location>
        <begin position="138"/>
        <end position="157"/>
    </location>
</feature>
<evidence type="ECO:0000256" key="3">
    <source>
        <dbReference type="ARBA" id="ARBA00022960"/>
    </source>
</evidence>
<keyword evidence="4 6" id="KW-1133">Transmembrane helix</keyword>
<evidence type="ECO:0000313" key="7">
    <source>
        <dbReference type="EMBL" id="NWK54573.1"/>
    </source>
</evidence>
<sequence>MTPLMKKILGMNWLLVLTMAALLIFGVYAIESAARHLNNGGEYFAGRQKIWALVGCVVFFTTALVDYKWIRWLGIPMYLVGLAMMVWAMLKGNDVHQVSLAGQMFQPTQLGIAAGIVLMGSVLQDLPRVHVIFRLPFVRVLVIGILAGIPFLIVVAMGDMGSALVWVPVTLVIMFVSGIPIRYLAMMMLVGFGCIALAYYIILPQASPRGAARIELYLDMMEGRDVDINGDAYAPHWVSTAIGKAGWKGIGWNASEQKGSLHDKKYIPWKTAHNDFIFGVIGEEQGFRGSLLLLIGYSTLLITCLFIAFGSRDSSGRIIVAAVVALFFAHIFENIGMCILLTPITGIPLPLVSYSGTFVLMCMFLLGLVQSVWVHRNVVPLIAEDEPERRFSEPDGSMGSLVGM</sequence>
<evidence type="ECO:0000313" key="8">
    <source>
        <dbReference type="Proteomes" id="UP000557872"/>
    </source>
</evidence>
<comment type="subcellular location">
    <subcellularLocation>
        <location evidence="1">Membrane</location>
        <topology evidence="1">Multi-pass membrane protein</topology>
    </subcellularLocation>
</comment>
<keyword evidence="3" id="KW-0133">Cell shape</keyword>
<dbReference type="GO" id="GO:0032153">
    <property type="term" value="C:cell division site"/>
    <property type="evidence" value="ECO:0007669"/>
    <property type="project" value="TreeGrafter"/>
</dbReference>
<evidence type="ECO:0000256" key="6">
    <source>
        <dbReference type="SAM" id="Phobius"/>
    </source>
</evidence>
<name>A0A851GAC9_9BACT</name>
<comment type="caution">
    <text evidence="7">The sequence shown here is derived from an EMBL/GenBank/DDBJ whole genome shotgun (WGS) entry which is preliminary data.</text>
</comment>
<feature type="transmembrane region" description="Helical" evidence="6">
    <location>
        <begin position="48"/>
        <end position="65"/>
    </location>
</feature>
<feature type="transmembrane region" description="Helical" evidence="6">
    <location>
        <begin position="184"/>
        <end position="202"/>
    </location>
</feature>
<protein>
    <submittedName>
        <fullName evidence="7">FtsW/RodA/SpoVE family cell cycle protein</fullName>
    </submittedName>
</protein>
<dbReference type="PANTHER" id="PTHR30474">
    <property type="entry name" value="CELL CYCLE PROTEIN"/>
    <property type="match status" value="1"/>
</dbReference>
<feature type="transmembrane region" description="Helical" evidence="6">
    <location>
        <begin position="163"/>
        <end position="179"/>
    </location>
</feature>
<feature type="transmembrane region" description="Helical" evidence="6">
    <location>
        <begin position="72"/>
        <end position="90"/>
    </location>
</feature>
<dbReference type="Proteomes" id="UP000557872">
    <property type="component" value="Unassembled WGS sequence"/>
</dbReference>
<dbReference type="InterPro" id="IPR001182">
    <property type="entry name" value="FtsW/RodA"/>
</dbReference>
<dbReference type="GO" id="GO:0015648">
    <property type="term" value="F:lipid-linked peptidoglycan transporter activity"/>
    <property type="evidence" value="ECO:0007669"/>
    <property type="project" value="TreeGrafter"/>
</dbReference>
<dbReference type="GO" id="GO:0005886">
    <property type="term" value="C:plasma membrane"/>
    <property type="evidence" value="ECO:0007669"/>
    <property type="project" value="TreeGrafter"/>
</dbReference>
<feature type="transmembrane region" description="Helical" evidence="6">
    <location>
        <begin position="110"/>
        <end position="126"/>
    </location>
</feature>
<feature type="transmembrane region" description="Helical" evidence="6">
    <location>
        <begin position="351"/>
        <end position="369"/>
    </location>
</feature>
<dbReference type="GO" id="GO:0008360">
    <property type="term" value="P:regulation of cell shape"/>
    <property type="evidence" value="ECO:0007669"/>
    <property type="project" value="UniProtKB-KW"/>
</dbReference>
<organism evidence="7 8">
    <name type="scientific">Oceaniferula marina</name>
    <dbReference type="NCBI Taxonomy" id="2748318"/>
    <lineage>
        <taxon>Bacteria</taxon>
        <taxon>Pseudomonadati</taxon>
        <taxon>Verrucomicrobiota</taxon>
        <taxon>Verrucomicrobiia</taxon>
        <taxon>Verrucomicrobiales</taxon>
        <taxon>Verrucomicrobiaceae</taxon>
        <taxon>Oceaniferula</taxon>
    </lineage>
</organism>
<keyword evidence="2 6" id="KW-0812">Transmembrane</keyword>
<accession>A0A851GAC9</accession>
<dbReference type="EMBL" id="JACBAZ010000001">
    <property type="protein sequence ID" value="NWK54573.1"/>
    <property type="molecule type" value="Genomic_DNA"/>
</dbReference>
<dbReference type="AlphaFoldDB" id="A0A851GAC9"/>